<reference evidence="5" key="1">
    <citation type="submission" date="2021-01" db="EMBL/GenBank/DDBJ databases">
        <authorList>
            <person name="Corre E."/>
            <person name="Pelletier E."/>
            <person name="Niang G."/>
            <person name="Scheremetjew M."/>
            <person name="Finn R."/>
            <person name="Kale V."/>
            <person name="Holt S."/>
            <person name="Cochrane G."/>
            <person name="Meng A."/>
            <person name="Brown T."/>
            <person name="Cohen L."/>
        </authorList>
    </citation>
    <scope>NUCLEOTIDE SEQUENCE</scope>
    <source>
        <strain evidence="5">GSO104</strain>
    </source>
</reference>
<feature type="repeat" description="RCC1" evidence="2">
    <location>
        <begin position="229"/>
        <end position="280"/>
    </location>
</feature>
<dbReference type="InterPro" id="IPR000408">
    <property type="entry name" value="Reg_chr_condens"/>
</dbReference>
<dbReference type="PANTHER" id="PTHR22872:SF2">
    <property type="entry name" value="INHIBITOR OF BRUTON TYROSINE KINASE"/>
    <property type="match status" value="1"/>
</dbReference>
<dbReference type="SUPFAM" id="SSF50985">
    <property type="entry name" value="RCC1/BLIP-II"/>
    <property type="match status" value="1"/>
</dbReference>
<evidence type="ECO:0000259" key="3">
    <source>
        <dbReference type="PROSITE" id="PS50097"/>
    </source>
</evidence>
<dbReference type="AlphaFoldDB" id="A0A6V2KJN4"/>
<dbReference type="SUPFAM" id="SSF54695">
    <property type="entry name" value="POZ domain"/>
    <property type="match status" value="1"/>
</dbReference>
<evidence type="ECO:0000256" key="1">
    <source>
        <dbReference type="ARBA" id="ARBA00022737"/>
    </source>
</evidence>
<evidence type="ECO:0000313" key="4">
    <source>
        <dbReference type="EMBL" id="CAE4636711.1"/>
    </source>
</evidence>
<dbReference type="PRINTS" id="PR00633">
    <property type="entry name" value="RCCNDNSATION"/>
</dbReference>
<evidence type="ECO:0000313" key="5">
    <source>
        <dbReference type="EMBL" id="CAE4636713.1"/>
    </source>
</evidence>
<organism evidence="5">
    <name type="scientific">Ditylum brightwellii</name>
    <dbReference type="NCBI Taxonomy" id="49249"/>
    <lineage>
        <taxon>Eukaryota</taxon>
        <taxon>Sar</taxon>
        <taxon>Stramenopiles</taxon>
        <taxon>Ochrophyta</taxon>
        <taxon>Bacillariophyta</taxon>
        <taxon>Mediophyceae</taxon>
        <taxon>Lithodesmiophycidae</taxon>
        <taxon>Lithodesmiales</taxon>
        <taxon>Lithodesmiaceae</taxon>
        <taxon>Ditylum</taxon>
    </lineage>
</organism>
<accession>A0A6V2KJN4</accession>
<protein>
    <recommendedName>
        <fullName evidence="3">BTB domain-containing protein</fullName>
    </recommendedName>
</protein>
<dbReference type="Pfam" id="PF25390">
    <property type="entry name" value="WD40_RLD"/>
    <property type="match status" value="1"/>
</dbReference>
<dbReference type="SMART" id="SM00225">
    <property type="entry name" value="BTB"/>
    <property type="match status" value="1"/>
</dbReference>
<feature type="repeat" description="RCC1" evidence="2">
    <location>
        <begin position="72"/>
        <end position="124"/>
    </location>
</feature>
<feature type="repeat" description="RCC1" evidence="2">
    <location>
        <begin position="125"/>
        <end position="176"/>
    </location>
</feature>
<dbReference type="EMBL" id="HBNS01039023">
    <property type="protein sequence ID" value="CAE4636711.1"/>
    <property type="molecule type" value="Transcribed_RNA"/>
</dbReference>
<dbReference type="PANTHER" id="PTHR22872">
    <property type="entry name" value="BTK-BINDING PROTEIN-RELATED"/>
    <property type="match status" value="1"/>
</dbReference>
<name>A0A6V2KJN4_9STRA</name>
<dbReference type="Pfam" id="PF00651">
    <property type="entry name" value="BTB"/>
    <property type="match status" value="1"/>
</dbReference>
<dbReference type="InterPro" id="IPR051625">
    <property type="entry name" value="Signaling_Regulatory_Domain"/>
</dbReference>
<dbReference type="InterPro" id="IPR000210">
    <property type="entry name" value="BTB/POZ_dom"/>
</dbReference>
<dbReference type="CDD" id="cd14733">
    <property type="entry name" value="BACK"/>
    <property type="match status" value="1"/>
</dbReference>
<dbReference type="InterPro" id="IPR058923">
    <property type="entry name" value="RCC1-like_dom"/>
</dbReference>
<keyword evidence="1" id="KW-0677">Repeat</keyword>
<proteinExistence type="predicted"/>
<dbReference type="InterPro" id="IPR009091">
    <property type="entry name" value="RCC1/BLIP-II"/>
</dbReference>
<sequence>MTHICHLNHQYHTAAVASNGDLYTWGGGMYGKLGHGNESGHSTPRRVEGLVGLTVSQIACGSRHTAVITSTGALYTWGDKENGVAGHGDTEGHQYTPKLLERLAGKRVVQLSACGFHTGCLTDAAEVFTWGEGKFGRLGHGAERNCHSPRLVEVLLGKKPRQVACGGFHTAVITDDGKMYTFGGGEHGQLGHGDKVNKTKPTIVQALEGIFVSQITCGWSHSVALTAKGRVYTWGNGDHGKLGHGSGKKVSTPQMVEKLADHKVVRVASYNEHTAALVEPFDESGNYAGAFGTNSVPVTTAYMQDMRDMVNDEEYSDVTFLVDDQPVYAHRAILARRCEHFAAMFRSGMRESLEREIRIPNVPRPVFLLLMEYVYTDSVKIDLEHSVDLYIAADLYQLDRLRDMCCMVVKRNVNGENAAVLLQSAADAHCQVLKDICMEYIVANFDIISKSEGIKSVSHALLLEILAMRP</sequence>
<feature type="domain" description="BTB" evidence="3">
    <location>
        <begin position="316"/>
        <end position="383"/>
    </location>
</feature>
<dbReference type="Gene3D" id="2.130.10.30">
    <property type="entry name" value="Regulator of chromosome condensation 1/beta-lactamase-inhibitor protein II"/>
    <property type="match status" value="1"/>
</dbReference>
<feature type="repeat" description="RCC1" evidence="2">
    <location>
        <begin position="177"/>
        <end position="228"/>
    </location>
</feature>
<dbReference type="PROSITE" id="PS00626">
    <property type="entry name" value="RCC1_2"/>
    <property type="match status" value="3"/>
</dbReference>
<gene>
    <name evidence="4" type="ORF">DBRI00130_LOCUS30440</name>
    <name evidence="5" type="ORF">DBRI00130_LOCUS30441</name>
</gene>
<dbReference type="InterPro" id="IPR011333">
    <property type="entry name" value="SKP1/BTB/POZ_sf"/>
</dbReference>
<dbReference type="PROSITE" id="PS50097">
    <property type="entry name" value="BTB"/>
    <property type="match status" value="1"/>
</dbReference>
<evidence type="ECO:0000256" key="2">
    <source>
        <dbReference type="PROSITE-ProRule" id="PRU00235"/>
    </source>
</evidence>
<dbReference type="PROSITE" id="PS50012">
    <property type="entry name" value="RCC1_3"/>
    <property type="match status" value="5"/>
</dbReference>
<dbReference type="Gene3D" id="3.30.710.10">
    <property type="entry name" value="Potassium Channel Kv1.1, Chain A"/>
    <property type="match status" value="1"/>
</dbReference>
<dbReference type="EMBL" id="HBNS01039024">
    <property type="protein sequence ID" value="CAE4636713.1"/>
    <property type="molecule type" value="Transcribed_RNA"/>
</dbReference>
<feature type="repeat" description="RCC1" evidence="2">
    <location>
        <begin position="20"/>
        <end position="71"/>
    </location>
</feature>